<feature type="compositionally biased region" description="Basic and acidic residues" evidence="1">
    <location>
        <begin position="25"/>
        <end position="36"/>
    </location>
</feature>
<evidence type="ECO:0000313" key="3">
    <source>
        <dbReference type="Proteomes" id="UP000221165"/>
    </source>
</evidence>
<evidence type="ECO:0000256" key="1">
    <source>
        <dbReference type="SAM" id="MobiDB-lite"/>
    </source>
</evidence>
<organism evidence="2 3">
    <name type="scientific">Cystoisospora suis</name>
    <dbReference type="NCBI Taxonomy" id="483139"/>
    <lineage>
        <taxon>Eukaryota</taxon>
        <taxon>Sar</taxon>
        <taxon>Alveolata</taxon>
        <taxon>Apicomplexa</taxon>
        <taxon>Conoidasida</taxon>
        <taxon>Coccidia</taxon>
        <taxon>Eucoccidiorida</taxon>
        <taxon>Eimeriorina</taxon>
        <taxon>Sarcocystidae</taxon>
        <taxon>Cystoisospora</taxon>
    </lineage>
</organism>
<feature type="region of interest" description="Disordered" evidence="1">
    <location>
        <begin position="154"/>
        <end position="194"/>
    </location>
</feature>
<sequence length="194" mass="22687">MRKGEFKWLGGGGEGDREGEEEDEDRQKRREEEETHPRRHSRDHRFKRGSERAEEEKNFSSSSSPPFLDFLLKPGNRREVHIRGQAHEREGEKTKKKEESEDEEEEEKLFFSSSHRIGTGERRGDRQLPMDHHPRLPTNPFYSLHEDKKVLLLSSSTSSSSSSSYLDHDTYDTTSPNHLVSCRPDDLQSHRKRS</sequence>
<proteinExistence type="predicted"/>
<name>A0A2C6KG35_9APIC</name>
<evidence type="ECO:0000313" key="2">
    <source>
        <dbReference type="EMBL" id="PHJ19450.1"/>
    </source>
</evidence>
<feature type="compositionally biased region" description="Basic and acidic residues" evidence="1">
    <location>
        <begin position="76"/>
        <end position="99"/>
    </location>
</feature>
<dbReference type="Proteomes" id="UP000221165">
    <property type="component" value="Unassembled WGS sequence"/>
</dbReference>
<comment type="caution">
    <text evidence="2">The sequence shown here is derived from an EMBL/GenBank/DDBJ whole genome shotgun (WGS) entry which is preliminary data.</text>
</comment>
<feature type="non-terminal residue" evidence="2">
    <location>
        <position position="194"/>
    </location>
</feature>
<feature type="compositionally biased region" description="Basic and acidic residues" evidence="1">
    <location>
        <begin position="48"/>
        <end position="58"/>
    </location>
</feature>
<feature type="region of interest" description="Disordered" evidence="1">
    <location>
        <begin position="1"/>
        <end position="141"/>
    </location>
</feature>
<feature type="compositionally biased region" description="Basic residues" evidence="1">
    <location>
        <begin position="37"/>
        <end position="47"/>
    </location>
</feature>
<accession>A0A2C6KG35</accession>
<reference evidence="2 3" key="1">
    <citation type="journal article" date="2017" name="Int. J. Parasitol.">
        <title>The genome of the protozoan parasite Cystoisospora suis and a reverse vaccinology approach to identify vaccine candidates.</title>
        <authorList>
            <person name="Palmieri N."/>
            <person name="Shrestha A."/>
            <person name="Ruttkowski B."/>
            <person name="Beck T."/>
            <person name="Vogl C."/>
            <person name="Tomley F."/>
            <person name="Blake D.P."/>
            <person name="Joachim A."/>
        </authorList>
    </citation>
    <scope>NUCLEOTIDE SEQUENCE [LARGE SCALE GENOMIC DNA]</scope>
    <source>
        <strain evidence="2 3">Wien I</strain>
    </source>
</reference>
<gene>
    <name evidence="2" type="ORF">CSUI_006733</name>
</gene>
<dbReference type="RefSeq" id="XP_067921150.1">
    <property type="nucleotide sequence ID" value="XM_068066886.1"/>
</dbReference>
<feature type="compositionally biased region" description="Low complexity" evidence="1">
    <location>
        <begin position="59"/>
        <end position="74"/>
    </location>
</feature>
<feature type="compositionally biased region" description="Low complexity" evidence="1">
    <location>
        <begin position="154"/>
        <end position="165"/>
    </location>
</feature>
<dbReference type="EMBL" id="MIGC01003436">
    <property type="protein sequence ID" value="PHJ19450.1"/>
    <property type="molecule type" value="Genomic_DNA"/>
</dbReference>
<feature type="compositionally biased region" description="Basic and acidic residues" evidence="1">
    <location>
        <begin position="183"/>
        <end position="194"/>
    </location>
</feature>
<dbReference type="AlphaFoldDB" id="A0A2C6KG35"/>
<dbReference type="VEuPathDB" id="ToxoDB:CSUI_006733"/>
<feature type="compositionally biased region" description="Basic and acidic residues" evidence="1">
    <location>
        <begin position="118"/>
        <end position="134"/>
    </location>
</feature>
<protein>
    <submittedName>
        <fullName evidence="2">Uncharacterized protein</fullName>
    </submittedName>
</protein>
<dbReference type="GeneID" id="94430097"/>
<keyword evidence="3" id="KW-1185">Reference proteome</keyword>